<evidence type="ECO:0000256" key="3">
    <source>
        <dbReference type="ARBA" id="ARBA00022833"/>
    </source>
</evidence>
<evidence type="ECO:0000259" key="6">
    <source>
        <dbReference type="PROSITE" id="PS51725"/>
    </source>
</evidence>
<dbReference type="InterPro" id="IPR011008">
    <property type="entry name" value="Dimeric_a/b-barrel"/>
</dbReference>
<dbReference type="FunCoup" id="A0A4Q1BVB8">
    <property type="interactions" value="441"/>
</dbReference>
<dbReference type="Gene3D" id="2.20.25.10">
    <property type="match status" value="1"/>
</dbReference>
<dbReference type="InterPro" id="IPR001222">
    <property type="entry name" value="Znf_TFIIS"/>
</dbReference>
<dbReference type="GO" id="GO:0055029">
    <property type="term" value="C:nuclear DNA-directed RNA polymerase complex"/>
    <property type="evidence" value="ECO:0007669"/>
    <property type="project" value="UniProtKB-ARBA"/>
</dbReference>
<dbReference type="GO" id="GO:0003676">
    <property type="term" value="F:nucleic acid binding"/>
    <property type="evidence" value="ECO:0007669"/>
    <property type="project" value="InterPro"/>
</dbReference>
<dbReference type="InterPro" id="IPR001529">
    <property type="entry name" value="Zn_ribbon_RPB9"/>
</dbReference>
<dbReference type="InterPro" id="IPR050744">
    <property type="entry name" value="AI-2_Isomerase_LsrG"/>
</dbReference>
<name>A0A4Q1BVB8_TREME</name>
<evidence type="ECO:0000313" key="8">
    <source>
        <dbReference type="Proteomes" id="UP000289152"/>
    </source>
</evidence>
<evidence type="ECO:0000259" key="5">
    <source>
        <dbReference type="PROSITE" id="PS51133"/>
    </source>
</evidence>
<reference evidence="7 8" key="1">
    <citation type="submission" date="2016-06" db="EMBL/GenBank/DDBJ databases">
        <title>Evolution of pathogenesis and genome organization in the Tremellales.</title>
        <authorList>
            <person name="Cuomo C."/>
            <person name="Litvintseva A."/>
            <person name="Heitman J."/>
            <person name="Chen Y."/>
            <person name="Sun S."/>
            <person name="Springer D."/>
            <person name="Dromer F."/>
            <person name="Young S."/>
            <person name="Zeng Q."/>
            <person name="Chapman S."/>
            <person name="Gujja S."/>
            <person name="Saif S."/>
            <person name="Birren B."/>
        </authorList>
    </citation>
    <scope>NUCLEOTIDE SEQUENCE [LARGE SCALE GENOMIC DNA]</scope>
    <source>
        <strain evidence="7 8">ATCC 28783</strain>
    </source>
</reference>
<dbReference type="PANTHER" id="PTHR33336:SF15">
    <property type="entry name" value="ABM DOMAIN-CONTAINING PROTEIN"/>
    <property type="match status" value="1"/>
</dbReference>
<accession>A0A4Q1BVB8</accession>
<keyword evidence="3" id="KW-0862">Zinc</keyword>
<dbReference type="PROSITE" id="PS51725">
    <property type="entry name" value="ABM"/>
    <property type="match status" value="1"/>
</dbReference>
<feature type="domain" description="ABM" evidence="6">
    <location>
        <begin position="117"/>
        <end position="206"/>
    </location>
</feature>
<dbReference type="PANTHER" id="PTHR33336">
    <property type="entry name" value="QUINOL MONOOXYGENASE YGIN-RELATED"/>
    <property type="match status" value="1"/>
</dbReference>
<dbReference type="Pfam" id="PF02150">
    <property type="entry name" value="Zn_ribbon_RPB9"/>
    <property type="match status" value="1"/>
</dbReference>
<dbReference type="GO" id="GO:0008270">
    <property type="term" value="F:zinc ion binding"/>
    <property type="evidence" value="ECO:0007669"/>
    <property type="project" value="UniProtKB-KW"/>
</dbReference>
<dbReference type="GO" id="GO:0003824">
    <property type="term" value="F:catalytic activity"/>
    <property type="evidence" value="ECO:0007669"/>
    <property type="project" value="TreeGrafter"/>
</dbReference>
<keyword evidence="7" id="KW-0240">DNA-directed RNA polymerase</keyword>
<dbReference type="VEuPathDB" id="FungiDB:TREMEDRAFT_29871"/>
<dbReference type="CDD" id="cd10507">
    <property type="entry name" value="Zn-ribbon_RPA12"/>
    <property type="match status" value="1"/>
</dbReference>
<dbReference type="AlphaFoldDB" id="A0A4Q1BVB8"/>
<dbReference type="Pfam" id="PF03992">
    <property type="entry name" value="ABM"/>
    <property type="match status" value="1"/>
</dbReference>
<evidence type="ECO:0000256" key="2">
    <source>
        <dbReference type="ARBA" id="ARBA00022771"/>
    </source>
</evidence>
<dbReference type="Gene3D" id="3.30.70.100">
    <property type="match status" value="1"/>
</dbReference>
<evidence type="ECO:0000256" key="1">
    <source>
        <dbReference type="ARBA" id="ARBA00022723"/>
    </source>
</evidence>
<feature type="domain" description="TFIIS-type" evidence="5">
    <location>
        <begin position="88"/>
        <end position="132"/>
    </location>
</feature>
<keyword evidence="8" id="KW-1185">Reference proteome</keyword>
<keyword evidence="2 4" id="KW-0863">Zinc-finger</keyword>
<dbReference type="SMART" id="SM00440">
    <property type="entry name" value="ZnF_C2C2"/>
    <property type="match status" value="1"/>
</dbReference>
<dbReference type="SUPFAM" id="SSF57783">
    <property type="entry name" value="Zinc beta-ribbon"/>
    <property type="match status" value="1"/>
</dbReference>
<dbReference type="PROSITE" id="PS51133">
    <property type="entry name" value="ZF_TFIIS_2"/>
    <property type="match status" value="1"/>
</dbReference>
<dbReference type="OrthoDB" id="10056816at2759"/>
<keyword evidence="7" id="KW-0804">Transcription</keyword>
<dbReference type="InterPro" id="IPR034004">
    <property type="entry name" value="Zn_ribbon_RPA12_C"/>
</dbReference>
<dbReference type="Proteomes" id="UP000289152">
    <property type="component" value="Unassembled WGS sequence"/>
</dbReference>
<dbReference type="InterPro" id="IPR007138">
    <property type="entry name" value="ABM_dom"/>
</dbReference>
<comment type="caution">
    <text evidence="7">The sequence shown here is derived from an EMBL/GenBank/DDBJ whole genome shotgun (WGS) entry which is preliminary data.</text>
</comment>
<dbReference type="GO" id="GO:0006351">
    <property type="term" value="P:DNA-templated transcription"/>
    <property type="evidence" value="ECO:0007669"/>
    <property type="project" value="InterPro"/>
</dbReference>
<protein>
    <submittedName>
        <fullName evidence="7">DNA-directed RNA polymerase I subunit RPA12</fullName>
    </submittedName>
</protein>
<dbReference type="EMBL" id="SDIL01000004">
    <property type="protein sequence ID" value="RXK41966.1"/>
    <property type="molecule type" value="Genomic_DNA"/>
</dbReference>
<organism evidence="7 8">
    <name type="scientific">Tremella mesenterica</name>
    <name type="common">Jelly fungus</name>
    <dbReference type="NCBI Taxonomy" id="5217"/>
    <lineage>
        <taxon>Eukaryota</taxon>
        <taxon>Fungi</taxon>
        <taxon>Dikarya</taxon>
        <taxon>Basidiomycota</taxon>
        <taxon>Agaricomycotina</taxon>
        <taxon>Tremellomycetes</taxon>
        <taxon>Tremellales</taxon>
        <taxon>Tremellaceae</taxon>
        <taxon>Tremella</taxon>
    </lineage>
</organism>
<sequence>MSRVQAHRIGSLLFCPACGTLLDLPRDDQDEIACAQCGRTEPASSYENLPTKTFSGPNAFPSPLRSKRALVQNTISGQEAAKGRDPIAQEKCVKCGHIGLSYKEMQLRSADEGSTIFYKLATITVKPGHIEIVKKIVQALRDQSLNNEQGTLEYQTTQDSTNPNVIYIWERYASEDALKVHQTSQAYKALVESIGNQVESVTFPQVIPF</sequence>
<keyword evidence="1" id="KW-0479">Metal-binding</keyword>
<evidence type="ECO:0000256" key="4">
    <source>
        <dbReference type="PROSITE-ProRule" id="PRU00472"/>
    </source>
</evidence>
<evidence type="ECO:0000313" key="7">
    <source>
        <dbReference type="EMBL" id="RXK41966.1"/>
    </source>
</evidence>
<gene>
    <name evidence="7" type="ORF">M231_00687</name>
</gene>
<dbReference type="SUPFAM" id="SSF54909">
    <property type="entry name" value="Dimeric alpha+beta barrel"/>
    <property type="match status" value="1"/>
</dbReference>
<dbReference type="STRING" id="5217.A0A4Q1BVB8"/>
<proteinExistence type="predicted"/>
<dbReference type="InParanoid" id="A0A4Q1BVB8"/>